<accession>A0ABQ5XIX6</accession>
<organism evidence="1 2">
    <name type="scientific">Dyella acidisoli</name>
    <dbReference type="NCBI Taxonomy" id="1867834"/>
    <lineage>
        <taxon>Bacteria</taxon>
        <taxon>Pseudomonadati</taxon>
        <taxon>Pseudomonadota</taxon>
        <taxon>Gammaproteobacteria</taxon>
        <taxon>Lysobacterales</taxon>
        <taxon>Rhodanobacteraceae</taxon>
        <taxon>Dyella</taxon>
    </lineage>
</organism>
<evidence type="ECO:0000313" key="2">
    <source>
        <dbReference type="Proteomes" id="UP001156670"/>
    </source>
</evidence>
<dbReference type="EMBL" id="BSOB01000005">
    <property type="protein sequence ID" value="GLQ91634.1"/>
    <property type="molecule type" value="Genomic_DNA"/>
</dbReference>
<keyword evidence="2" id="KW-1185">Reference proteome</keyword>
<reference evidence="2" key="1">
    <citation type="journal article" date="2019" name="Int. J. Syst. Evol. Microbiol.">
        <title>The Global Catalogue of Microorganisms (GCM) 10K type strain sequencing project: providing services to taxonomists for standard genome sequencing and annotation.</title>
        <authorList>
            <consortium name="The Broad Institute Genomics Platform"/>
            <consortium name="The Broad Institute Genome Sequencing Center for Infectious Disease"/>
            <person name="Wu L."/>
            <person name="Ma J."/>
        </authorList>
    </citation>
    <scope>NUCLEOTIDE SEQUENCE [LARGE SCALE GENOMIC DNA]</scope>
    <source>
        <strain evidence="2">NBRC 111980</strain>
    </source>
</reference>
<dbReference type="Proteomes" id="UP001156670">
    <property type="component" value="Unassembled WGS sequence"/>
</dbReference>
<protein>
    <submittedName>
        <fullName evidence="1">Uncharacterized protein</fullName>
    </submittedName>
</protein>
<proteinExistence type="predicted"/>
<comment type="caution">
    <text evidence="1">The sequence shown here is derived from an EMBL/GenBank/DDBJ whole genome shotgun (WGS) entry which is preliminary data.</text>
</comment>
<sequence>MRDADSFHVCHTTRLGVEYVSPHHGRARKLGADEGALRHMDDRCRTVPPLGSTFHFSGSEGWREAEVMGFNVTPFFKRIVMQPFNARSLFDDLGAVVTGSLWMEGIEIGDW</sequence>
<name>A0ABQ5XIX6_9GAMM</name>
<evidence type="ECO:0000313" key="1">
    <source>
        <dbReference type="EMBL" id="GLQ91634.1"/>
    </source>
</evidence>
<gene>
    <name evidence="1" type="ORF">GCM10007901_05840</name>
</gene>